<dbReference type="AlphaFoldDB" id="A0A151P1T9"/>
<keyword evidence="3" id="KW-1185">Reference proteome</keyword>
<evidence type="ECO:0000313" key="2">
    <source>
        <dbReference type="EMBL" id="KYO43041.1"/>
    </source>
</evidence>
<accession>A0A151P1T9</accession>
<sequence length="98" mass="10554">MHLSHGTNGLILGTDHALCIADAAWHIKATGINVHSWTMDHTRPCTLMLPAKPHSSACSLTLTRGPSVPDMAPGSDRPFLMGRRNRDTNGVPLHTVLP</sequence>
<dbReference type="Proteomes" id="UP000050525">
    <property type="component" value="Unassembled WGS sequence"/>
</dbReference>
<evidence type="ECO:0000313" key="3">
    <source>
        <dbReference type="Proteomes" id="UP000050525"/>
    </source>
</evidence>
<gene>
    <name evidence="2" type="ORF">Y1Q_0012923</name>
</gene>
<feature type="region of interest" description="Disordered" evidence="1">
    <location>
        <begin position="64"/>
        <end position="98"/>
    </location>
</feature>
<name>A0A151P1T9_ALLMI</name>
<proteinExistence type="predicted"/>
<protein>
    <submittedName>
        <fullName evidence="2">Uncharacterized protein</fullName>
    </submittedName>
</protein>
<comment type="caution">
    <text evidence="2">The sequence shown here is derived from an EMBL/GenBank/DDBJ whole genome shotgun (WGS) entry which is preliminary data.</text>
</comment>
<reference evidence="2 3" key="1">
    <citation type="journal article" date="2012" name="Genome Biol.">
        <title>Sequencing three crocodilian genomes to illuminate the evolution of archosaurs and amniotes.</title>
        <authorList>
            <person name="St John J.A."/>
            <person name="Braun E.L."/>
            <person name="Isberg S.R."/>
            <person name="Miles L.G."/>
            <person name="Chong A.Y."/>
            <person name="Gongora J."/>
            <person name="Dalzell P."/>
            <person name="Moran C."/>
            <person name="Bed'hom B."/>
            <person name="Abzhanov A."/>
            <person name="Burgess S.C."/>
            <person name="Cooksey A.M."/>
            <person name="Castoe T.A."/>
            <person name="Crawford N.G."/>
            <person name="Densmore L.D."/>
            <person name="Drew J.C."/>
            <person name="Edwards S.V."/>
            <person name="Faircloth B.C."/>
            <person name="Fujita M.K."/>
            <person name="Greenwold M.J."/>
            <person name="Hoffmann F.G."/>
            <person name="Howard J.M."/>
            <person name="Iguchi T."/>
            <person name="Janes D.E."/>
            <person name="Khan S.Y."/>
            <person name="Kohno S."/>
            <person name="de Koning A.J."/>
            <person name="Lance S.L."/>
            <person name="McCarthy F.M."/>
            <person name="McCormack J.E."/>
            <person name="Merchant M.E."/>
            <person name="Peterson D.G."/>
            <person name="Pollock D.D."/>
            <person name="Pourmand N."/>
            <person name="Raney B.J."/>
            <person name="Roessler K.A."/>
            <person name="Sanford J.R."/>
            <person name="Sawyer R.H."/>
            <person name="Schmidt C.J."/>
            <person name="Triplett E.W."/>
            <person name="Tuberville T.D."/>
            <person name="Venegas-Anaya M."/>
            <person name="Howard J.T."/>
            <person name="Jarvis E.D."/>
            <person name="Guillette L.J.Jr."/>
            <person name="Glenn T.C."/>
            <person name="Green R.E."/>
            <person name="Ray D.A."/>
        </authorList>
    </citation>
    <scope>NUCLEOTIDE SEQUENCE [LARGE SCALE GENOMIC DNA]</scope>
    <source>
        <strain evidence="2">KSC_2009_1</strain>
    </source>
</reference>
<organism evidence="2 3">
    <name type="scientific">Alligator mississippiensis</name>
    <name type="common">American alligator</name>
    <dbReference type="NCBI Taxonomy" id="8496"/>
    <lineage>
        <taxon>Eukaryota</taxon>
        <taxon>Metazoa</taxon>
        <taxon>Chordata</taxon>
        <taxon>Craniata</taxon>
        <taxon>Vertebrata</taxon>
        <taxon>Euteleostomi</taxon>
        <taxon>Archelosauria</taxon>
        <taxon>Archosauria</taxon>
        <taxon>Crocodylia</taxon>
        <taxon>Alligatoridae</taxon>
        <taxon>Alligatorinae</taxon>
        <taxon>Alligator</taxon>
    </lineage>
</organism>
<dbReference type="EMBL" id="AKHW03001255">
    <property type="protein sequence ID" value="KYO43041.1"/>
    <property type="molecule type" value="Genomic_DNA"/>
</dbReference>
<evidence type="ECO:0000256" key="1">
    <source>
        <dbReference type="SAM" id="MobiDB-lite"/>
    </source>
</evidence>